<feature type="transmembrane region" description="Helical" evidence="7">
    <location>
        <begin position="100"/>
        <end position="123"/>
    </location>
</feature>
<dbReference type="PROSITE" id="PS50928">
    <property type="entry name" value="ABC_TM1"/>
    <property type="match status" value="1"/>
</dbReference>
<feature type="domain" description="ABC transmembrane type-1" evidence="8">
    <location>
        <begin position="63"/>
        <end position="247"/>
    </location>
</feature>
<proteinExistence type="inferred from homology"/>
<protein>
    <submittedName>
        <fullName evidence="9">ABC transporter permease</fullName>
    </submittedName>
</protein>
<dbReference type="RefSeq" id="WP_115691882.1">
    <property type="nucleotide sequence ID" value="NZ_CP031417.1"/>
</dbReference>
<keyword evidence="6 7" id="KW-0472">Membrane</keyword>
<comment type="subcellular location">
    <subcellularLocation>
        <location evidence="1 7">Cell membrane</location>
        <topology evidence="1 7">Multi-pass membrane protein</topology>
    </subcellularLocation>
</comment>
<keyword evidence="2 7" id="KW-0813">Transport</keyword>
<evidence type="ECO:0000313" key="9">
    <source>
        <dbReference type="EMBL" id="AXK81503.1"/>
    </source>
</evidence>
<evidence type="ECO:0000256" key="7">
    <source>
        <dbReference type="RuleBase" id="RU363032"/>
    </source>
</evidence>
<dbReference type="AlphaFoldDB" id="A0A345ZX56"/>
<evidence type="ECO:0000256" key="3">
    <source>
        <dbReference type="ARBA" id="ARBA00022475"/>
    </source>
</evidence>
<feature type="transmembrane region" description="Helical" evidence="7">
    <location>
        <begin position="192"/>
        <end position="214"/>
    </location>
</feature>
<dbReference type="OrthoDB" id="8138334at2"/>
<keyword evidence="4 7" id="KW-0812">Transmembrane</keyword>
<evidence type="ECO:0000256" key="2">
    <source>
        <dbReference type="ARBA" id="ARBA00022448"/>
    </source>
</evidence>
<dbReference type="InterPro" id="IPR035906">
    <property type="entry name" value="MetI-like_sf"/>
</dbReference>
<keyword evidence="3" id="KW-1003">Cell membrane</keyword>
<accession>A0A345ZX56</accession>
<feature type="transmembrane region" description="Helical" evidence="7">
    <location>
        <begin position="63"/>
        <end position="88"/>
    </location>
</feature>
<keyword evidence="10" id="KW-1185">Reference proteome</keyword>
<dbReference type="InterPro" id="IPR000515">
    <property type="entry name" value="MetI-like"/>
</dbReference>
<evidence type="ECO:0000313" key="10">
    <source>
        <dbReference type="Proteomes" id="UP000254889"/>
    </source>
</evidence>
<comment type="similarity">
    <text evidence="7">Belongs to the binding-protein-dependent transport system permease family.</text>
</comment>
<dbReference type="CDD" id="cd06261">
    <property type="entry name" value="TM_PBP2"/>
    <property type="match status" value="1"/>
</dbReference>
<gene>
    <name evidence="9" type="ORF">DW352_13870</name>
</gene>
<dbReference type="Proteomes" id="UP000254889">
    <property type="component" value="Chromosome"/>
</dbReference>
<name>A0A345ZX56_9HYPH</name>
<dbReference type="PANTHER" id="PTHR30151">
    <property type="entry name" value="ALKANE SULFONATE ABC TRANSPORTER-RELATED, MEMBRANE SUBUNIT"/>
    <property type="match status" value="1"/>
</dbReference>
<dbReference type="GO" id="GO:0055085">
    <property type="term" value="P:transmembrane transport"/>
    <property type="evidence" value="ECO:0007669"/>
    <property type="project" value="InterPro"/>
</dbReference>
<reference evidence="9 10" key="1">
    <citation type="submission" date="2018-07" db="EMBL/GenBank/DDBJ databases">
        <authorList>
            <person name="Quirk P.G."/>
            <person name="Krulwich T.A."/>
        </authorList>
    </citation>
    <scope>NUCLEOTIDE SEQUENCE [LARGE SCALE GENOMIC DNA]</scope>
    <source>
        <strain evidence="9 10">CC-BB4</strain>
    </source>
</reference>
<dbReference type="EMBL" id="CP031417">
    <property type="protein sequence ID" value="AXK81503.1"/>
    <property type="molecule type" value="Genomic_DNA"/>
</dbReference>
<dbReference type="GO" id="GO:0005886">
    <property type="term" value="C:plasma membrane"/>
    <property type="evidence" value="ECO:0007669"/>
    <property type="project" value="UniProtKB-SubCell"/>
</dbReference>
<evidence type="ECO:0000256" key="5">
    <source>
        <dbReference type="ARBA" id="ARBA00022989"/>
    </source>
</evidence>
<evidence type="ECO:0000256" key="6">
    <source>
        <dbReference type="ARBA" id="ARBA00023136"/>
    </source>
</evidence>
<evidence type="ECO:0000259" key="8">
    <source>
        <dbReference type="PROSITE" id="PS50928"/>
    </source>
</evidence>
<sequence length="259" mass="27496">MTSTTMHSIVVNLARLLVLAVILVGTELGVRYGVMSQLFFSSPTDIFGALQMQWAKGSFLPDLGITVFETLLGLVAGSLAGMAVGLILPQLRTVSKVIEPFLMVLNGIPVIVIAPLFILWLGLGLASKIGISVYIVFFAMFIPVYTASLRLDTTFVDALKVMGASRHQIFWKVVVPSSLPSVYTGLKIGSGLALIGAVIGEFVASRAGLGHMILYASGTLDTPSLYLGIITIAIFAAALSFAIDALGPVLVPYKFSDEK</sequence>
<feature type="transmembrane region" description="Helical" evidence="7">
    <location>
        <begin position="226"/>
        <end position="251"/>
    </location>
</feature>
<organism evidence="9 10">
    <name type="scientific">Pseudolabrys taiwanensis</name>
    <dbReference type="NCBI Taxonomy" id="331696"/>
    <lineage>
        <taxon>Bacteria</taxon>
        <taxon>Pseudomonadati</taxon>
        <taxon>Pseudomonadota</taxon>
        <taxon>Alphaproteobacteria</taxon>
        <taxon>Hyphomicrobiales</taxon>
        <taxon>Xanthobacteraceae</taxon>
        <taxon>Pseudolabrys</taxon>
    </lineage>
</organism>
<dbReference type="PANTHER" id="PTHR30151:SF20">
    <property type="entry name" value="ABC TRANSPORTER PERMEASE PROTEIN HI_0355-RELATED"/>
    <property type="match status" value="1"/>
</dbReference>
<dbReference type="SUPFAM" id="SSF161098">
    <property type="entry name" value="MetI-like"/>
    <property type="match status" value="1"/>
</dbReference>
<feature type="transmembrane region" description="Helical" evidence="7">
    <location>
        <begin position="129"/>
        <end position="148"/>
    </location>
</feature>
<evidence type="ECO:0000256" key="1">
    <source>
        <dbReference type="ARBA" id="ARBA00004651"/>
    </source>
</evidence>
<feature type="transmembrane region" description="Helical" evidence="7">
    <location>
        <begin position="12"/>
        <end position="34"/>
    </location>
</feature>
<keyword evidence="5 7" id="KW-1133">Transmembrane helix</keyword>
<dbReference type="Gene3D" id="1.10.3720.10">
    <property type="entry name" value="MetI-like"/>
    <property type="match status" value="1"/>
</dbReference>
<dbReference type="Pfam" id="PF00528">
    <property type="entry name" value="BPD_transp_1"/>
    <property type="match status" value="1"/>
</dbReference>
<evidence type="ECO:0000256" key="4">
    <source>
        <dbReference type="ARBA" id="ARBA00022692"/>
    </source>
</evidence>
<dbReference type="KEGG" id="ptaw:DW352_13870"/>